<dbReference type="AlphaFoldDB" id="A0A844H857"/>
<evidence type="ECO:0000313" key="2">
    <source>
        <dbReference type="Proteomes" id="UP000442533"/>
    </source>
</evidence>
<keyword evidence="1" id="KW-0966">Cell projection</keyword>
<proteinExistence type="predicted"/>
<dbReference type="Proteomes" id="UP000442533">
    <property type="component" value="Unassembled WGS sequence"/>
</dbReference>
<keyword evidence="2" id="KW-1185">Reference proteome</keyword>
<dbReference type="EMBL" id="WMIF01000021">
    <property type="protein sequence ID" value="MTH35710.1"/>
    <property type="molecule type" value="Genomic_DNA"/>
</dbReference>
<protein>
    <submittedName>
        <fullName evidence="1">Flagellar hook protein</fullName>
    </submittedName>
</protein>
<evidence type="ECO:0000313" key="1">
    <source>
        <dbReference type="EMBL" id="MTH35710.1"/>
    </source>
</evidence>
<keyword evidence="1" id="KW-0969">Cilium</keyword>
<name>A0A844H857_9RHOB</name>
<accession>A0A844H857</accession>
<dbReference type="OrthoDB" id="7312911at2"/>
<dbReference type="RefSeq" id="WP_155065257.1">
    <property type="nucleotide sequence ID" value="NZ_WMIF01000021.1"/>
</dbReference>
<reference evidence="1 2" key="1">
    <citation type="submission" date="2019-11" db="EMBL/GenBank/DDBJ databases">
        <authorList>
            <person name="Dong K."/>
        </authorList>
    </citation>
    <scope>NUCLEOTIDE SEQUENCE [LARGE SCALE GENOMIC DNA]</scope>
    <source>
        <strain evidence="1 2">JCM 17370</strain>
    </source>
</reference>
<dbReference type="SUPFAM" id="SSF64518">
    <property type="entry name" value="Phase 1 flagellin"/>
    <property type="match status" value="1"/>
</dbReference>
<sequence length="337" mass="34797">MTRFNSVSDLARAYQLRLSQGALKSRLDTLSRESATGVKADIPLALGGDMGRISQLESQLTLLATYKNNLAEADSLLDGMQNAAESIRSMASDSGTYFASDTLTSSDNALQAHLRKAPDQMRAALSALNVSVAGRSAFAGSASNGPAVVGYEQLMAQLTTAVGGATDAAGITAAIDAYFDGPSGSGGFSDIGYLGDDQGSIAVPISASKAVTTGLTANSPEFRMALKGFAVAAYAAGATGLDAQTVRSLSQAAGTRLVNSQSPLTAAMSRIGVQQEIVSRIQTTNAAETSTLTIARNALIEADPYETATALKEIEANIETLYTLTSRLSKLSLVGYL</sequence>
<keyword evidence="1" id="KW-0282">Flagellum</keyword>
<organism evidence="1 2">
    <name type="scientific">Paracoccus limosus</name>
    <dbReference type="NCBI Taxonomy" id="913252"/>
    <lineage>
        <taxon>Bacteria</taxon>
        <taxon>Pseudomonadati</taxon>
        <taxon>Pseudomonadota</taxon>
        <taxon>Alphaproteobacteria</taxon>
        <taxon>Rhodobacterales</taxon>
        <taxon>Paracoccaceae</taxon>
        <taxon>Paracoccus</taxon>
    </lineage>
</organism>
<comment type="caution">
    <text evidence="1">The sequence shown here is derived from an EMBL/GenBank/DDBJ whole genome shotgun (WGS) entry which is preliminary data.</text>
</comment>
<gene>
    <name evidence="1" type="ORF">GL279_13975</name>
</gene>
<dbReference type="Gene3D" id="1.20.1330.10">
    <property type="entry name" value="f41 fragment of flagellin, N-terminal domain"/>
    <property type="match status" value="1"/>
</dbReference>